<sequence length="105" mass="11940">MKDAGPSDVERNLRKPRYDSMEKLELKALAVLAIREHRQLLAADQAVYEEWLRASDDPSITSSVLQTLQNEYLARQNRSEAQQEELSEILDALGFVPDVPLDNES</sequence>
<accession>A0A060IDM3</accession>
<dbReference type="HOGENOM" id="CLU_2247894_0_0_5"/>
<dbReference type="Gene3D" id="1.10.287.160">
    <property type="entry name" value="HR1 repeat"/>
    <property type="match status" value="1"/>
</dbReference>
<organism evidence="1 2">
    <name type="scientific">Rhizobium etli bv. mimosae str. IE4771</name>
    <dbReference type="NCBI Taxonomy" id="1432050"/>
    <lineage>
        <taxon>Bacteria</taxon>
        <taxon>Pseudomonadati</taxon>
        <taxon>Pseudomonadota</taxon>
        <taxon>Alphaproteobacteria</taxon>
        <taxon>Hyphomicrobiales</taxon>
        <taxon>Rhizobiaceae</taxon>
        <taxon>Rhizobium/Agrobacterium group</taxon>
        <taxon>Rhizobium</taxon>
    </lineage>
</organism>
<dbReference type="GO" id="GO:0045892">
    <property type="term" value="P:negative regulation of DNA-templated transcription"/>
    <property type="evidence" value="ECO:0007669"/>
    <property type="project" value="InterPro"/>
</dbReference>
<dbReference type="KEGG" id="rei:IE4771_PB00384"/>
<proteinExistence type="predicted"/>
<keyword evidence="1" id="KW-0614">Plasmid</keyword>
<name>A0A060IDM3_RHIET</name>
<dbReference type="RefSeq" id="WP_010046233.1">
    <property type="nucleotide sequence ID" value="NZ_CP006988.1"/>
</dbReference>
<protein>
    <submittedName>
        <fullName evidence="1">Transcriptional repressor TraM 2</fullName>
    </submittedName>
</protein>
<dbReference type="AlphaFoldDB" id="A0A060IDM3"/>
<dbReference type="Pfam" id="PF09228">
    <property type="entry name" value="Prok-TraM"/>
    <property type="match status" value="1"/>
</dbReference>
<dbReference type="OrthoDB" id="8302520at2"/>
<reference evidence="1 2" key="1">
    <citation type="submission" date="2013-12" db="EMBL/GenBank/DDBJ databases">
        <title>Complete genome sequence of Rhizobium etli bv. mimosae IE4771.</title>
        <authorList>
            <person name="Bustos P."/>
            <person name="Santamaria R.I."/>
            <person name="Lozano L."/>
            <person name="Ormeno-Orrillo E."/>
            <person name="Rogel M.A."/>
            <person name="Romero D."/>
            <person name="Cevallos M.A."/>
            <person name="Martinez-Romero E."/>
            <person name="Gonzalez V."/>
        </authorList>
    </citation>
    <scope>NUCLEOTIDE SEQUENCE [LARGE SCALE GENOMIC DNA]</scope>
    <source>
        <strain evidence="1 2">IE4771</strain>
        <plasmid evidence="2">Plasmid pRetIE4771b</plasmid>
    </source>
</reference>
<dbReference type="EMBL" id="CP006988">
    <property type="protein sequence ID" value="AIC30110.1"/>
    <property type="molecule type" value="Genomic_DNA"/>
</dbReference>
<evidence type="ECO:0000313" key="2">
    <source>
        <dbReference type="Proteomes" id="UP000027180"/>
    </source>
</evidence>
<evidence type="ECO:0000313" key="1">
    <source>
        <dbReference type="EMBL" id="AIC30110.1"/>
    </source>
</evidence>
<dbReference type="Proteomes" id="UP000027180">
    <property type="component" value="Plasmid pRetIE4771b"/>
</dbReference>
<gene>
    <name evidence="1" type="primary">traM-2</name>
    <name evidence="1" type="ORF">IE4771_PB00384</name>
</gene>
<geneLocation type="plasmid" evidence="1 2">
    <name>pRetIE4771b</name>
</geneLocation>
<dbReference type="InterPro" id="IPR015309">
    <property type="entry name" value="Tscrpt_rep_TraM"/>
</dbReference>